<name>A0ABR3JBZ9_9AGAR</name>
<sequence length="204" mass="21982">MPAPETILPSTGHPALGHLNLMVDTFIANATIEDLRATIRGMLVSGLPGVSATFCTLARERLQQGGAPPSVGVSYFATTMPGGSVRPTHRLHDALARARSFYGAGLGFNSLEVLSSIVKSTVPLRWESEGEMADIMVVIDADIGQALQSCREEIEAGRVKDAEYARSALQNLRRAVETSHAEVEFWGGEIPFERASTSIEFLKI</sequence>
<protein>
    <submittedName>
        <fullName evidence="1">Uncharacterized protein</fullName>
    </submittedName>
</protein>
<dbReference type="Proteomes" id="UP001556367">
    <property type="component" value="Unassembled WGS sequence"/>
</dbReference>
<evidence type="ECO:0000313" key="1">
    <source>
        <dbReference type="EMBL" id="KAL0953076.1"/>
    </source>
</evidence>
<proteinExistence type="predicted"/>
<comment type="caution">
    <text evidence="1">The sequence shown here is derived from an EMBL/GenBank/DDBJ whole genome shotgun (WGS) entry which is preliminary data.</text>
</comment>
<accession>A0ABR3JBZ9</accession>
<organism evidence="1 2">
    <name type="scientific">Hohenbuehelia grisea</name>
    <dbReference type="NCBI Taxonomy" id="104357"/>
    <lineage>
        <taxon>Eukaryota</taxon>
        <taxon>Fungi</taxon>
        <taxon>Dikarya</taxon>
        <taxon>Basidiomycota</taxon>
        <taxon>Agaricomycotina</taxon>
        <taxon>Agaricomycetes</taxon>
        <taxon>Agaricomycetidae</taxon>
        <taxon>Agaricales</taxon>
        <taxon>Pleurotineae</taxon>
        <taxon>Pleurotaceae</taxon>
        <taxon>Hohenbuehelia</taxon>
    </lineage>
</organism>
<keyword evidence="2" id="KW-1185">Reference proteome</keyword>
<dbReference type="EMBL" id="JASNQZ010000010">
    <property type="protein sequence ID" value="KAL0953076.1"/>
    <property type="molecule type" value="Genomic_DNA"/>
</dbReference>
<reference evidence="2" key="1">
    <citation type="submission" date="2024-06" db="EMBL/GenBank/DDBJ databases">
        <title>Multi-omics analyses provide insights into the biosynthesis of the anticancer antibiotic pleurotin in Hohenbuehelia grisea.</title>
        <authorList>
            <person name="Weaver J.A."/>
            <person name="Alberti F."/>
        </authorList>
    </citation>
    <scope>NUCLEOTIDE SEQUENCE [LARGE SCALE GENOMIC DNA]</scope>
    <source>
        <strain evidence="2">T-177</strain>
    </source>
</reference>
<evidence type="ECO:0000313" key="2">
    <source>
        <dbReference type="Proteomes" id="UP001556367"/>
    </source>
</evidence>
<gene>
    <name evidence="1" type="ORF">HGRIS_007276</name>
</gene>